<keyword evidence="1" id="KW-0812">Transmembrane</keyword>
<evidence type="ECO:0000256" key="1">
    <source>
        <dbReference type="SAM" id="Phobius"/>
    </source>
</evidence>
<evidence type="ECO:0000313" key="4">
    <source>
        <dbReference type="Proteomes" id="UP000298154"/>
    </source>
</evidence>
<keyword evidence="1" id="KW-1133">Transmembrane helix</keyword>
<organism evidence="3 4">
    <name type="scientific">Cryobacterium ruanii</name>
    <dbReference type="NCBI Taxonomy" id="1259197"/>
    <lineage>
        <taxon>Bacteria</taxon>
        <taxon>Bacillati</taxon>
        <taxon>Actinomycetota</taxon>
        <taxon>Actinomycetes</taxon>
        <taxon>Micrococcales</taxon>
        <taxon>Microbacteriaceae</taxon>
        <taxon>Cryobacterium</taxon>
    </lineage>
</organism>
<dbReference type="RefSeq" id="WP_134555622.1">
    <property type="nucleotide sequence ID" value="NZ_SOHK01000012.1"/>
</dbReference>
<dbReference type="Pfam" id="PF02517">
    <property type="entry name" value="Rce1-like"/>
    <property type="match status" value="1"/>
</dbReference>
<dbReference type="AlphaFoldDB" id="A0A4V3ITF6"/>
<dbReference type="GO" id="GO:0004175">
    <property type="term" value="F:endopeptidase activity"/>
    <property type="evidence" value="ECO:0007669"/>
    <property type="project" value="UniProtKB-ARBA"/>
</dbReference>
<feature type="transmembrane region" description="Helical" evidence="1">
    <location>
        <begin position="130"/>
        <end position="151"/>
    </location>
</feature>
<comment type="caution">
    <text evidence="3">The sequence shown here is derived from an EMBL/GenBank/DDBJ whole genome shotgun (WGS) entry which is preliminary data.</text>
</comment>
<dbReference type="Proteomes" id="UP000298154">
    <property type="component" value="Unassembled WGS sequence"/>
</dbReference>
<dbReference type="OrthoDB" id="254800at2"/>
<feature type="transmembrane region" description="Helical" evidence="1">
    <location>
        <begin position="90"/>
        <end position="110"/>
    </location>
</feature>
<keyword evidence="4" id="KW-1185">Reference proteome</keyword>
<dbReference type="GO" id="GO:0008237">
    <property type="term" value="F:metallopeptidase activity"/>
    <property type="evidence" value="ECO:0007669"/>
    <property type="project" value="UniProtKB-KW"/>
</dbReference>
<gene>
    <name evidence="3" type="ORF">E3T47_08440</name>
</gene>
<keyword evidence="3" id="KW-0482">Metalloprotease</keyword>
<proteinExistence type="predicted"/>
<sequence length="277" mass="28988">MGITAVSTGRMKARPLFGSALAPAAVGLVLAIVLIVIVGSTAFADSRLALLLGYLCVWVPLLGAVVAAVGRRGAARWVRYLRLSVRPIDLIWGLGVGLLARTVASLIEIWGYGSVGSAGVRFGETVYDAWWLFGTLLAPVLLAPVIEEVFFRGLVLRAIYSEVSGARAPSIGKFHDRPGSTPLQPDMSRMYRSHVPHGRTGGHLAAMIAVGVSGLTFALMHLVSIDLGSAATVAVVWSSTLSFGLAVAWLSLATGRIGGAIIAHVTFNALAIVPALL</sequence>
<accession>A0A4V3ITF6</accession>
<keyword evidence="1" id="KW-0472">Membrane</keyword>
<feature type="transmembrane region" description="Helical" evidence="1">
    <location>
        <begin position="257"/>
        <end position="276"/>
    </location>
</feature>
<feature type="domain" description="CAAX prenyl protease 2/Lysostaphin resistance protein A-like" evidence="2">
    <location>
        <begin position="130"/>
        <end position="270"/>
    </location>
</feature>
<feature type="transmembrane region" description="Helical" evidence="1">
    <location>
        <begin position="229"/>
        <end position="250"/>
    </location>
</feature>
<feature type="transmembrane region" description="Helical" evidence="1">
    <location>
        <begin position="20"/>
        <end position="43"/>
    </location>
</feature>
<feature type="transmembrane region" description="Helical" evidence="1">
    <location>
        <begin position="204"/>
        <end position="223"/>
    </location>
</feature>
<name>A0A4V3ITF6_9MICO</name>
<keyword evidence="3" id="KW-0645">Protease</keyword>
<protein>
    <submittedName>
        <fullName evidence="3">CPBP family intramembrane metalloprotease</fullName>
    </submittedName>
</protein>
<dbReference type="GO" id="GO:0080120">
    <property type="term" value="P:CAAX-box protein maturation"/>
    <property type="evidence" value="ECO:0007669"/>
    <property type="project" value="UniProtKB-ARBA"/>
</dbReference>
<evidence type="ECO:0000313" key="3">
    <source>
        <dbReference type="EMBL" id="TFD66492.1"/>
    </source>
</evidence>
<dbReference type="EMBL" id="SOHK01000012">
    <property type="protein sequence ID" value="TFD66492.1"/>
    <property type="molecule type" value="Genomic_DNA"/>
</dbReference>
<keyword evidence="3" id="KW-0378">Hydrolase</keyword>
<dbReference type="InterPro" id="IPR003675">
    <property type="entry name" value="Rce1/LyrA-like_dom"/>
</dbReference>
<evidence type="ECO:0000259" key="2">
    <source>
        <dbReference type="Pfam" id="PF02517"/>
    </source>
</evidence>
<dbReference type="GO" id="GO:0006508">
    <property type="term" value="P:proteolysis"/>
    <property type="evidence" value="ECO:0007669"/>
    <property type="project" value="UniProtKB-KW"/>
</dbReference>
<reference evidence="3 4" key="1">
    <citation type="submission" date="2019-03" db="EMBL/GenBank/DDBJ databases">
        <title>Genomics of glacier-inhabiting Cryobacterium strains.</title>
        <authorList>
            <person name="Liu Q."/>
            <person name="Xin Y.-H."/>
        </authorList>
    </citation>
    <scope>NUCLEOTIDE SEQUENCE [LARGE SCALE GENOMIC DNA]</scope>
    <source>
        <strain evidence="3 4">Sr36</strain>
    </source>
</reference>
<feature type="transmembrane region" description="Helical" evidence="1">
    <location>
        <begin position="49"/>
        <end position="69"/>
    </location>
</feature>